<evidence type="ECO:0000313" key="3">
    <source>
        <dbReference type="Proteomes" id="UP000198796"/>
    </source>
</evidence>
<protein>
    <submittedName>
        <fullName evidence="2">Uncharacterized protein</fullName>
    </submittedName>
</protein>
<feature type="compositionally biased region" description="Acidic residues" evidence="1">
    <location>
        <begin position="23"/>
        <end position="41"/>
    </location>
</feature>
<proteinExistence type="predicted"/>
<dbReference type="AlphaFoldDB" id="A0A1I0XNR7"/>
<dbReference type="STRING" id="871651.SAMN05421688_2396"/>
<gene>
    <name evidence="2" type="ORF">SAMN05421688_2396</name>
</gene>
<organism evidence="2 3">
    <name type="scientific">Poseidonocella pacifica</name>
    <dbReference type="NCBI Taxonomy" id="871651"/>
    <lineage>
        <taxon>Bacteria</taxon>
        <taxon>Pseudomonadati</taxon>
        <taxon>Pseudomonadota</taxon>
        <taxon>Alphaproteobacteria</taxon>
        <taxon>Rhodobacterales</taxon>
        <taxon>Roseobacteraceae</taxon>
        <taxon>Poseidonocella</taxon>
    </lineage>
</organism>
<evidence type="ECO:0000313" key="2">
    <source>
        <dbReference type="EMBL" id="SFB01603.1"/>
    </source>
</evidence>
<dbReference type="RefSeq" id="WP_139226799.1">
    <property type="nucleotide sequence ID" value="NZ_FOJU01000003.1"/>
</dbReference>
<feature type="region of interest" description="Disordered" evidence="1">
    <location>
        <begin position="23"/>
        <end position="109"/>
    </location>
</feature>
<accession>A0A1I0XNR7</accession>
<evidence type="ECO:0000256" key="1">
    <source>
        <dbReference type="SAM" id="MobiDB-lite"/>
    </source>
</evidence>
<reference evidence="2 3" key="1">
    <citation type="submission" date="2016-10" db="EMBL/GenBank/DDBJ databases">
        <authorList>
            <person name="de Groot N.N."/>
        </authorList>
    </citation>
    <scope>NUCLEOTIDE SEQUENCE [LARGE SCALE GENOMIC DNA]</scope>
    <source>
        <strain evidence="2 3">DSM 29316</strain>
    </source>
</reference>
<name>A0A1I0XNR7_9RHOB</name>
<dbReference type="Proteomes" id="UP000198796">
    <property type="component" value="Unassembled WGS sequence"/>
</dbReference>
<keyword evidence="3" id="KW-1185">Reference proteome</keyword>
<sequence length="177" mass="18830">MLAILGLLGLVTTGVAMSGLLDEGMDTDDANGEFSESAENEDQPHNQHAPDLLEESQHDLAREDTFSGNQGADGGGSVSEIHAGRYASAEDDAELPQMPEEHPGEVPEFTEFDPRQDILSIYYQETGTGQAPELIVEPDPQDSGVTLVSVDGQPVARMLGEPEEVASAIALFPEPNV</sequence>
<feature type="compositionally biased region" description="Basic and acidic residues" evidence="1">
    <location>
        <begin position="55"/>
        <end position="65"/>
    </location>
</feature>
<dbReference type="EMBL" id="FOJU01000003">
    <property type="protein sequence ID" value="SFB01603.1"/>
    <property type="molecule type" value="Genomic_DNA"/>
</dbReference>